<protein>
    <recommendedName>
        <fullName evidence="1">DUF3887 domain-containing protein</fullName>
    </recommendedName>
</protein>
<organism evidence="2 3">
    <name type="scientific">Anaerobacillus arseniciselenatis</name>
    <dbReference type="NCBI Taxonomy" id="85682"/>
    <lineage>
        <taxon>Bacteria</taxon>
        <taxon>Bacillati</taxon>
        <taxon>Bacillota</taxon>
        <taxon>Bacilli</taxon>
        <taxon>Bacillales</taxon>
        <taxon>Bacillaceae</taxon>
        <taxon>Anaerobacillus</taxon>
    </lineage>
</organism>
<comment type="caution">
    <text evidence="2">The sequence shown here is derived from an EMBL/GenBank/DDBJ whole genome shotgun (WGS) entry which is preliminary data.</text>
</comment>
<dbReference type="RefSeq" id="WP_071312283.1">
    <property type="nucleotide sequence ID" value="NZ_MLQQ01000002.1"/>
</dbReference>
<dbReference type="InterPro" id="IPR024981">
    <property type="entry name" value="DUF3887"/>
</dbReference>
<dbReference type="OrthoDB" id="2721765at2"/>
<gene>
    <name evidence="2" type="ORF">BKP35_04835</name>
</gene>
<reference evidence="2 3" key="1">
    <citation type="submission" date="2016-10" db="EMBL/GenBank/DDBJ databases">
        <title>Draft genome sequences of four alkaliphilic bacteria belonging to the Anaerobacillus genus.</title>
        <authorList>
            <person name="Bassil N.M."/>
            <person name="Lloyd J.R."/>
        </authorList>
    </citation>
    <scope>NUCLEOTIDE SEQUENCE [LARGE SCALE GENOMIC DNA]</scope>
    <source>
        <strain evidence="2 3">DSM 15340</strain>
    </source>
</reference>
<dbReference type="EMBL" id="MLQQ01000002">
    <property type="protein sequence ID" value="OIJ15179.1"/>
    <property type="molecule type" value="Genomic_DNA"/>
</dbReference>
<evidence type="ECO:0000259" key="1">
    <source>
        <dbReference type="Pfam" id="PF13026"/>
    </source>
</evidence>
<evidence type="ECO:0000313" key="2">
    <source>
        <dbReference type="EMBL" id="OIJ15179.1"/>
    </source>
</evidence>
<accession>A0A1S2LRM9</accession>
<keyword evidence="3" id="KW-1185">Reference proteome</keyword>
<dbReference type="AlphaFoldDB" id="A0A1S2LRM9"/>
<evidence type="ECO:0000313" key="3">
    <source>
        <dbReference type="Proteomes" id="UP000180098"/>
    </source>
</evidence>
<dbReference type="Gene3D" id="3.10.450.590">
    <property type="match status" value="1"/>
</dbReference>
<dbReference type="PROSITE" id="PS51257">
    <property type="entry name" value="PROKAR_LIPOPROTEIN"/>
    <property type="match status" value="1"/>
</dbReference>
<dbReference type="Pfam" id="PF13026">
    <property type="entry name" value="DUF3887"/>
    <property type="match status" value="1"/>
</dbReference>
<dbReference type="Proteomes" id="UP000180098">
    <property type="component" value="Unassembled WGS sequence"/>
</dbReference>
<feature type="domain" description="DUF3887" evidence="1">
    <location>
        <begin position="57"/>
        <end position="146"/>
    </location>
</feature>
<proteinExistence type="predicted"/>
<sequence length="149" mass="16330">MKNVLLIGFVSALLILTGCNDGEEQEIVDKDGTQENAIGETDGETEEIDMDEAISIAESFIEHLSQGEFEEAAEFFNETMAAEIGAKELGEIWVTLESQIGTSVDQDFNSTQEVEEYLVVLINGLFEGADVLFTVTISSNYQIAGFFVQ</sequence>
<name>A0A1S2LRM9_9BACI</name>